<reference evidence="4" key="1">
    <citation type="submission" date="2022-07" db="EMBL/GenBank/DDBJ databases">
        <title>The genome of Lyophyllum shimeji provides insight into the initial evolution of ectomycorrhizal fungal genome.</title>
        <authorList>
            <person name="Kobayashi Y."/>
            <person name="Shibata T."/>
            <person name="Hirakawa H."/>
            <person name="Shigenobu S."/>
            <person name="Nishiyama T."/>
            <person name="Yamada A."/>
            <person name="Hasebe M."/>
            <person name="Kawaguchi M."/>
        </authorList>
    </citation>
    <scope>NUCLEOTIDE SEQUENCE</scope>
    <source>
        <strain evidence="4">AT787</strain>
    </source>
</reference>
<evidence type="ECO:0000256" key="2">
    <source>
        <dbReference type="RuleBase" id="RU365003"/>
    </source>
</evidence>
<dbReference type="EMBL" id="BRPK01000003">
    <property type="protein sequence ID" value="GLB36118.1"/>
    <property type="molecule type" value="Genomic_DNA"/>
</dbReference>
<evidence type="ECO:0000313" key="4">
    <source>
        <dbReference type="EMBL" id="GLB36118.1"/>
    </source>
</evidence>
<evidence type="ECO:0000256" key="1">
    <source>
        <dbReference type="ARBA" id="ARBA00009505"/>
    </source>
</evidence>
<comment type="subcellular location">
    <subcellularLocation>
        <location evidence="2">Peroxisome membrane</location>
    </subcellularLocation>
</comment>
<dbReference type="AlphaFoldDB" id="A0A9P3PHP0"/>
<accession>A0A9P3PHP0</accession>
<evidence type="ECO:0000256" key="3">
    <source>
        <dbReference type="SAM" id="MobiDB-lite"/>
    </source>
</evidence>
<dbReference type="GO" id="GO:0005778">
    <property type="term" value="C:peroxisomal membrane"/>
    <property type="evidence" value="ECO:0007669"/>
    <property type="project" value="UniProtKB-SubCell"/>
</dbReference>
<dbReference type="OrthoDB" id="2021143at2759"/>
<keyword evidence="2" id="KW-0962">Peroxisome biogenesis</keyword>
<protein>
    <recommendedName>
        <fullName evidence="2">Peroxisomal membrane protein PEX16</fullName>
    </recommendedName>
</protein>
<comment type="caution">
    <text evidence="4">The sequence shown here is derived from an EMBL/GenBank/DDBJ whole genome shotgun (WGS) entry which is preliminary data.</text>
</comment>
<dbReference type="PANTHER" id="PTHR13299">
    <property type="entry name" value="PEROXISOMAL MEMBRANE PROTEIN PEX16"/>
    <property type="match status" value="1"/>
</dbReference>
<organism evidence="4 5">
    <name type="scientific">Lyophyllum shimeji</name>
    <name type="common">Hon-shimeji</name>
    <name type="synonym">Tricholoma shimeji</name>
    <dbReference type="NCBI Taxonomy" id="47721"/>
    <lineage>
        <taxon>Eukaryota</taxon>
        <taxon>Fungi</taxon>
        <taxon>Dikarya</taxon>
        <taxon>Basidiomycota</taxon>
        <taxon>Agaricomycotina</taxon>
        <taxon>Agaricomycetes</taxon>
        <taxon>Agaricomycetidae</taxon>
        <taxon>Agaricales</taxon>
        <taxon>Tricholomatineae</taxon>
        <taxon>Lyophyllaceae</taxon>
        <taxon>Lyophyllum</taxon>
    </lineage>
</organism>
<name>A0A9P3PHP0_LYOSH</name>
<dbReference type="GO" id="GO:0007031">
    <property type="term" value="P:peroxisome organization"/>
    <property type="evidence" value="ECO:0007669"/>
    <property type="project" value="UniProtKB-KW"/>
</dbReference>
<proteinExistence type="inferred from homology"/>
<gene>
    <name evidence="4" type="ORF">LshimejAT787_0304060</name>
</gene>
<feature type="compositionally biased region" description="Low complexity" evidence="3">
    <location>
        <begin position="167"/>
        <end position="180"/>
    </location>
</feature>
<evidence type="ECO:0000313" key="5">
    <source>
        <dbReference type="Proteomes" id="UP001063166"/>
    </source>
</evidence>
<comment type="similarity">
    <text evidence="1 2">Belongs to the peroxin-16 family.</text>
</comment>
<keyword evidence="5" id="KW-1185">Reference proteome</keyword>
<dbReference type="InterPro" id="IPR013919">
    <property type="entry name" value="Pex16"/>
</dbReference>
<dbReference type="Pfam" id="PF08610">
    <property type="entry name" value="Pex16"/>
    <property type="match status" value="1"/>
</dbReference>
<feature type="region of interest" description="Disordered" evidence="3">
    <location>
        <begin position="160"/>
        <end position="208"/>
    </location>
</feature>
<dbReference type="PANTHER" id="PTHR13299:SF0">
    <property type="entry name" value="PEROXISOMAL MEMBRANE PROTEIN PEX16"/>
    <property type="match status" value="1"/>
</dbReference>
<dbReference type="Proteomes" id="UP001063166">
    <property type="component" value="Unassembled WGS sequence"/>
</dbReference>
<keyword evidence="2" id="KW-0576">Peroxisome</keyword>
<sequence length="360" mass="40884">MSSSIARYEAFLLKNGSAISSLESSLRSITWFLPGRFKDAELASEALSALLNVMSLYHDTVLDRIVQANPKYRPLIPASLHTRYTRAWCEKSNVYKWAARVLQLIKYTELLVEMGLRRKVSSKAKWRSIVLLEAIKAALRFVLLRITRRPILSPPIPERDFDPMSLPPSSNNSSPTLAPSSPSPSPPATPDHLRNNHIPLPPHSLLSGRSESSVEEYLLPKAMTTSSVKPSLSLVRPISSPQDWLAESIYILRPLVYVSLLVSDRRSNRPLITVLIMEFLSRNLRRTPPPSAALERTEHGRRDRDMLWYLLRGSIWESYTRPKLEAFATRASHAPLLGLFGAFLHDWIPLIDEYYYYTAP</sequence>